<keyword evidence="7" id="KW-1185">Reference proteome</keyword>
<dbReference type="Pfam" id="PF01497">
    <property type="entry name" value="Peripla_BP_2"/>
    <property type="match status" value="1"/>
</dbReference>
<dbReference type="PROSITE" id="PS51257">
    <property type="entry name" value="PROKAR_LIPOPROTEIN"/>
    <property type="match status" value="1"/>
</dbReference>
<comment type="subcellular location">
    <subcellularLocation>
        <location evidence="1">Cell envelope</location>
    </subcellularLocation>
</comment>
<evidence type="ECO:0000256" key="3">
    <source>
        <dbReference type="ARBA" id="ARBA00022448"/>
    </source>
</evidence>
<dbReference type="InterPro" id="IPR051313">
    <property type="entry name" value="Bact_iron-sidero_bind"/>
</dbReference>
<evidence type="ECO:0000313" key="6">
    <source>
        <dbReference type="EMBL" id="MCK9878249.1"/>
    </source>
</evidence>
<dbReference type="RefSeq" id="WP_248826371.1">
    <property type="nucleotide sequence ID" value="NZ_JALKFT010000029.1"/>
</dbReference>
<sequence length="348" mass="36565">MKYLTGHGPATALSRRSFLASVSAGAVALGLTACGDDSTGSTGGASTTATTGFPLTIRGAEGDTVLKTQPRRIVTVGFERDTDEAVSLGVLPVAITPATNFDSGLPPWVEARLTGKKAPEQLSYEDNLPFERIAALRPDLILATDSYSLSDDFKNLTAIAPTLSYDKDVSEDTWQTRVTRIGQALGRDAEAKRLVDTVTAQVAEAKTKNQARFAGRTFTFSLLNAEGALATVVSPDDASAQFLAGLGLTLSSKVTSLPPAGPAGRAVVSEERTELLDADIVLFSFRDDDEKAQIQGNRLFQALPAVTRGSYVPLDTPTALSMAFPSTLSIPFALTNIVPKLSAAAGRA</sequence>
<dbReference type="InterPro" id="IPR002491">
    <property type="entry name" value="ABC_transptr_periplasmic_BD"/>
</dbReference>
<protein>
    <submittedName>
        <fullName evidence="6">ABC transporter substrate-binding protein</fullName>
    </submittedName>
</protein>
<proteinExistence type="inferred from homology"/>
<dbReference type="EMBL" id="JALKFT010000029">
    <property type="protein sequence ID" value="MCK9878249.1"/>
    <property type="molecule type" value="Genomic_DNA"/>
</dbReference>
<gene>
    <name evidence="6" type="ORF">MXD59_21170</name>
</gene>
<dbReference type="PANTHER" id="PTHR30532:SF24">
    <property type="entry name" value="FERRIC ENTEROBACTIN-BINDING PERIPLASMIC PROTEIN FEPB"/>
    <property type="match status" value="1"/>
</dbReference>
<comment type="similarity">
    <text evidence="2">Belongs to the bacterial solute-binding protein 8 family.</text>
</comment>
<dbReference type="InterPro" id="IPR006311">
    <property type="entry name" value="TAT_signal"/>
</dbReference>
<organism evidence="6 7">
    <name type="scientific">Frankia umida</name>
    <dbReference type="NCBI Taxonomy" id="573489"/>
    <lineage>
        <taxon>Bacteria</taxon>
        <taxon>Bacillati</taxon>
        <taxon>Actinomycetota</taxon>
        <taxon>Actinomycetes</taxon>
        <taxon>Frankiales</taxon>
        <taxon>Frankiaceae</taxon>
        <taxon>Frankia</taxon>
    </lineage>
</organism>
<accession>A0ABT0K355</accession>
<evidence type="ECO:0000256" key="2">
    <source>
        <dbReference type="ARBA" id="ARBA00008814"/>
    </source>
</evidence>
<dbReference type="PROSITE" id="PS51318">
    <property type="entry name" value="TAT"/>
    <property type="match status" value="1"/>
</dbReference>
<dbReference type="PROSITE" id="PS50983">
    <property type="entry name" value="FE_B12_PBP"/>
    <property type="match status" value="1"/>
</dbReference>
<dbReference type="Gene3D" id="3.40.50.1980">
    <property type="entry name" value="Nitrogenase molybdenum iron protein domain"/>
    <property type="match status" value="2"/>
</dbReference>
<evidence type="ECO:0000313" key="7">
    <source>
        <dbReference type="Proteomes" id="UP001201873"/>
    </source>
</evidence>
<keyword evidence="4" id="KW-0732">Signal</keyword>
<reference evidence="6 7" key="1">
    <citation type="submission" date="2022-04" db="EMBL/GenBank/DDBJ databases">
        <title>Genome diversity in the genus Frankia.</title>
        <authorList>
            <person name="Carlos-Shanley C."/>
            <person name="Hahn D."/>
        </authorList>
    </citation>
    <scope>NUCLEOTIDE SEQUENCE [LARGE SCALE GENOMIC DNA]</scope>
    <source>
        <strain evidence="6 7">Ag45/Mut15</strain>
    </source>
</reference>
<evidence type="ECO:0000256" key="1">
    <source>
        <dbReference type="ARBA" id="ARBA00004196"/>
    </source>
</evidence>
<evidence type="ECO:0000259" key="5">
    <source>
        <dbReference type="PROSITE" id="PS50983"/>
    </source>
</evidence>
<evidence type="ECO:0000256" key="4">
    <source>
        <dbReference type="ARBA" id="ARBA00022729"/>
    </source>
</evidence>
<dbReference type="Proteomes" id="UP001201873">
    <property type="component" value="Unassembled WGS sequence"/>
</dbReference>
<keyword evidence="3" id="KW-0813">Transport</keyword>
<dbReference type="PANTHER" id="PTHR30532">
    <property type="entry name" value="IRON III DICITRATE-BINDING PERIPLASMIC PROTEIN"/>
    <property type="match status" value="1"/>
</dbReference>
<dbReference type="SUPFAM" id="SSF53807">
    <property type="entry name" value="Helical backbone' metal receptor"/>
    <property type="match status" value="1"/>
</dbReference>
<feature type="domain" description="Fe/B12 periplasmic-binding" evidence="5">
    <location>
        <begin position="73"/>
        <end position="345"/>
    </location>
</feature>
<comment type="caution">
    <text evidence="6">The sequence shown here is derived from an EMBL/GenBank/DDBJ whole genome shotgun (WGS) entry which is preliminary data.</text>
</comment>
<name>A0ABT0K355_9ACTN</name>